<dbReference type="PANTHER" id="PTHR37017">
    <property type="entry name" value="AB HYDROLASE-1 DOMAIN-CONTAINING PROTEIN-RELATED"/>
    <property type="match status" value="1"/>
</dbReference>
<name>A0ABR1PS68_9PEZI</name>
<protein>
    <recommendedName>
        <fullName evidence="2">AB hydrolase-1 domain-containing protein</fullName>
    </recommendedName>
</protein>
<dbReference type="Proteomes" id="UP001391051">
    <property type="component" value="Unassembled WGS sequence"/>
</dbReference>
<evidence type="ECO:0000313" key="3">
    <source>
        <dbReference type="EMBL" id="KAK7937178.1"/>
    </source>
</evidence>
<dbReference type="SUPFAM" id="SSF53474">
    <property type="entry name" value="alpha/beta-Hydrolases"/>
    <property type="match status" value="1"/>
</dbReference>
<gene>
    <name evidence="3" type="ORF">PG986_014046</name>
</gene>
<feature type="domain" description="AB hydrolase-1" evidence="2">
    <location>
        <begin position="7"/>
        <end position="260"/>
    </location>
</feature>
<dbReference type="GeneID" id="92083330"/>
<evidence type="ECO:0000313" key="4">
    <source>
        <dbReference type="Proteomes" id="UP001391051"/>
    </source>
</evidence>
<proteinExistence type="predicted"/>
<evidence type="ECO:0000259" key="2">
    <source>
        <dbReference type="Pfam" id="PF12697"/>
    </source>
</evidence>
<dbReference type="EMBL" id="JAQQWE010000010">
    <property type="protein sequence ID" value="KAK7937178.1"/>
    <property type="molecule type" value="Genomic_DNA"/>
</dbReference>
<keyword evidence="1" id="KW-0812">Transmembrane</keyword>
<keyword evidence="1" id="KW-0472">Membrane</keyword>
<dbReference type="PANTHER" id="PTHR37017:SF3">
    <property type="entry name" value="AB HYDROLASE-1 DOMAIN-CONTAINING PROTEIN"/>
    <property type="match status" value="1"/>
</dbReference>
<dbReference type="InterPro" id="IPR000073">
    <property type="entry name" value="AB_hydrolase_1"/>
</dbReference>
<dbReference type="InterPro" id="IPR052897">
    <property type="entry name" value="Sec-Metab_Biosynth_Hydrolase"/>
</dbReference>
<dbReference type="InterPro" id="IPR029058">
    <property type="entry name" value="AB_hydrolase_fold"/>
</dbReference>
<accession>A0ABR1PS68</accession>
<dbReference type="Pfam" id="PF12697">
    <property type="entry name" value="Abhydrolase_6"/>
    <property type="match status" value="1"/>
</dbReference>
<dbReference type="Gene3D" id="3.40.50.1820">
    <property type="entry name" value="alpha/beta hydrolase"/>
    <property type="match status" value="1"/>
</dbReference>
<comment type="caution">
    <text evidence="3">The sequence shown here is derived from an EMBL/GenBank/DDBJ whole genome shotgun (WGS) entry which is preliminary data.</text>
</comment>
<dbReference type="RefSeq" id="XP_066692506.1">
    <property type="nucleotide sequence ID" value="XM_066850268.1"/>
</dbReference>
<evidence type="ECO:0000256" key="1">
    <source>
        <dbReference type="SAM" id="Phobius"/>
    </source>
</evidence>
<reference evidence="3 4" key="1">
    <citation type="submission" date="2023-01" db="EMBL/GenBank/DDBJ databases">
        <title>Analysis of 21 Apiospora genomes using comparative genomics revels a genus with tremendous synthesis potential of carbohydrate active enzymes and secondary metabolites.</title>
        <authorList>
            <person name="Sorensen T."/>
        </authorList>
    </citation>
    <scope>NUCLEOTIDE SEQUENCE [LARGE SCALE GENOMIC DNA]</scope>
    <source>
        <strain evidence="3 4">CBS 24483</strain>
    </source>
</reference>
<feature type="transmembrane region" description="Helical" evidence="1">
    <location>
        <begin position="121"/>
        <end position="142"/>
    </location>
</feature>
<keyword evidence="1" id="KW-1133">Transmembrane helix</keyword>
<keyword evidence="4" id="KW-1185">Reference proteome</keyword>
<organism evidence="3 4">
    <name type="scientific">Apiospora aurea</name>
    <dbReference type="NCBI Taxonomy" id="335848"/>
    <lineage>
        <taxon>Eukaryota</taxon>
        <taxon>Fungi</taxon>
        <taxon>Dikarya</taxon>
        <taxon>Ascomycota</taxon>
        <taxon>Pezizomycotina</taxon>
        <taxon>Sordariomycetes</taxon>
        <taxon>Xylariomycetidae</taxon>
        <taxon>Amphisphaeriales</taxon>
        <taxon>Apiosporaceae</taxon>
        <taxon>Apiospora</taxon>
    </lineage>
</organism>
<sequence length="336" mass="36951">MANPPTLILVPGAWHKPACYDQIIHILQGIYKLKCVAVTLPSASNNPNGTLKNDIDVVREAMTKEFRKGRDVVLVAHSYGGMVANSAIKGLAKPRGGGQQPATQSTSLLSAKIKAQTTGHVVGLILIASGFTLTGLAFMDLFRGHPPPFWRINEDTGYAELAADTHRLFYHDVPAEEAEYWVSQLTSQSLKSLFEGGEHAYAGWRDVPVWYLGTSEDQGNPVVAQRMQIGMAREMGADVQHRELPTSHSPFLSLPQETAQILLEAVEAFTGQPVVAAKSSGSSSKRTRQDDALLPVPRLWQPATWFRFGLPILFGHVFGRGILISGWFRQTLWRSR</sequence>